<dbReference type="RefSeq" id="XP_024723693.1">
    <property type="nucleotide sequence ID" value="XM_024866258.1"/>
</dbReference>
<dbReference type="Proteomes" id="UP000241818">
    <property type="component" value="Unassembled WGS sequence"/>
</dbReference>
<keyword evidence="3" id="KW-1185">Reference proteome</keyword>
<dbReference type="GeneID" id="36574339"/>
<reference evidence="2 3" key="1">
    <citation type="journal article" date="2018" name="New Phytol.">
        <title>Comparative genomics and transcriptomics depict ericoid mycorrhizal fungi as versatile saprotrophs and plant mutualists.</title>
        <authorList>
            <person name="Martino E."/>
            <person name="Morin E."/>
            <person name="Grelet G.A."/>
            <person name="Kuo A."/>
            <person name="Kohler A."/>
            <person name="Daghino S."/>
            <person name="Barry K.W."/>
            <person name="Cichocki N."/>
            <person name="Clum A."/>
            <person name="Dockter R.B."/>
            <person name="Hainaut M."/>
            <person name="Kuo R.C."/>
            <person name="LaButti K."/>
            <person name="Lindahl B.D."/>
            <person name="Lindquist E.A."/>
            <person name="Lipzen A."/>
            <person name="Khouja H.R."/>
            <person name="Magnuson J."/>
            <person name="Murat C."/>
            <person name="Ohm R.A."/>
            <person name="Singer S.W."/>
            <person name="Spatafora J.W."/>
            <person name="Wang M."/>
            <person name="Veneault-Fourrey C."/>
            <person name="Henrissat B."/>
            <person name="Grigoriev I.V."/>
            <person name="Martin F.M."/>
            <person name="Perotto S."/>
        </authorList>
    </citation>
    <scope>NUCLEOTIDE SEQUENCE [LARGE SCALE GENOMIC DNA]</scope>
    <source>
        <strain evidence="2 3">ATCC 22711</strain>
    </source>
</reference>
<protein>
    <submittedName>
        <fullName evidence="2">Uncharacterized protein</fullName>
    </submittedName>
</protein>
<feature type="compositionally biased region" description="Basic and acidic residues" evidence="1">
    <location>
        <begin position="113"/>
        <end position="124"/>
    </location>
</feature>
<accession>A0A2T3B9Z5</accession>
<feature type="region of interest" description="Disordered" evidence="1">
    <location>
        <begin position="45"/>
        <end position="151"/>
    </location>
</feature>
<sequence>MGPKQEGLQSAQTTDGHGQQAIKEIGGLFGGHKAVRFVEEAGGAVMPPSSFLGVDGANDSKIAKPSAGRQEERRRKSSRQFGGKVTGRSKKTVDGSEGLVMSGPEMEGSMEGFGDKTRLLRGAEEEPLPSAEGTHSTDEPPPYEDGRGSVGVCNRGVKGMKSCYCCYANKGGYIALES</sequence>
<feature type="region of interest" description="Disordered" evidence="1">
    <location>
        <begin position="1"/>
        <end position="21"/>
    </location>
</feature>
<organism evidence="2 3">
    <name type="scientific">Amorphotheca resinae ATCC 22711</name>
    <dbReference type="NCBI Taxonomy" id="857342"/>
    <lineage>
        <taxon>Eukaryota</taxon>
        <taxon>Fungi</taxon>
        <taxon>Dikarya</taxon>
        <taxon>Ascomycota</taxon>
        <taxon>Pezizomycotina</taxon>
        <taxon>Leotiomycetes</taxon>
        <taxon>Helotiales</taxon>
        <taxon>Amorphothecaceae</taxon>
        <taxon>Amorphotheca</taxon>
    </lineage>
</organism>
<feature type="compositionally biased region" description="Polar residues" evidence="1">
    <location>
        <begin position="7"/>
        <end position="17"/>
    </location>
</feature>
<name>A0A2T3B9Z5_AMORE</name>
<evidence type="ECO:0000313" key="2">
    <source>
        <dbReference type="EMBL" id="PSS25094.1"/>
    </source>
</evidence>
<gene>
    <name evidence="2" type="ORF">M430DRAFT_32930</name>
</gene>
<proteinExistence type="predicted"/>
<evidence type="ECO:0000256" key="1">
    <source>
        <dbReference type="SAM" id="MobiDB-lite"/>
    </source>
</evidence>
<dbReference type="AlphaFoldDB" id="A0A2T3B9Z5"/>
<dbReference type="InParanoid" id="A0A2T3B9Z5"/>
<dbReference type="EMBL" id="KZ679007">
    <property type="protein sequence ID" value="PSS25094.1"/>
    <property type="molecule type" value="Genomic_DNA"/>
</dbReference>
<evidence type="ECO:0000313" key="3">
    <source>
        <dbReference type="Proteomes" id="UP000241818"/>
    </source>
</evidence>